<feature type="compositionally biased region" description="Polar residues" evidence="1">
    <location>
        <begin position="18"/>
        <end position="38"/>
    </location>
</feature>
<feature type="compositionally biased region" description="Basic and acidic residues" evidence="1">
    <location>
        <begin position="57"/>
        <end position="78"/>
    </location>
</feature>
<reference evidence="2" key="2">
    <citation type="submission" date="2022-01" db="EMBL/GenBank/DDBJ databases">
        <authorList>
            <person name="Yamashiro T."/>
            <person name="Shiraishi A."/>
            <person name="Satake H."/>
            <person name="Nakayama K."/>
        </authorList>
    </citation>
    <scope>NUCLEOTIDE SEQUENCE</scope>
</reference>
<evidence type="ECO:0000313" key="2">
    <source>
        <dbReference type="EMBL" id="GJS79186.1"/>
    </source>
</evidence>
<reference evidence="2" key="1">
    <citation type="journal article" date="2022" name="Int. J. Mol. Sci.">
        <title>Draft Genome of Tanacetum Coccineum: Genomic Comparison of Closely Related Tanacetum-Family Plants.</title>
        <authorList>
            <person name="Yamashiro T."/>
            <person name="Shiraishi A."/>
            <person name="Nakayama K."/>
            <person name="Satake H."/>
        </authorList>
    </citation>
    <scope>NUCLEOTIDE SEQUENCE</scope>
</reference>
<evidence type="ECO:0000256" key="1">
    <source>
        <dbReference type="SAM" id="MobiDB-lite"/>
    </source>
</evidence>
<accession>A0ABQ4YQ85</accession>
<comment type="caution">
    <text evidence="2">The sequence shown here is derived from an EMBL/GenBank/DDBJ whole genome shotgun (WGS) entry which is preliminary data.</text>
</comment>
<feature type="region of interest" description="Disordered" evidence="1">
    <location>
        <begin position="1"/>
        <end position="78"/>
    </location>
</feature>
<proteinExistence type="predicted"/>
<name>A0ABQ4YQ85_9ASTR</name>
<evidence type="ECO:0000313" key="3">
    <source>
        <dbReference type="Proteomes" id="UP001151760"/>
    </source>
</evidence>
<protein>
    <submittedName>
        <fullName evidence="2">Uncharacterized protein</fullName>
    </submittedName>
</protein>
<keyword evidence="3" id="KW-1185">Reference proteome</keyword>
<gene>
    <name evidence="2" type="ORF">Tco_0729067</name>
</gene>
<organism evidence="2 3">
    <name type="scientific">Tanacetum coccineum</name>
    <dbReference type="NCBI Taxonomy" id="301880"/>
    <lineage>
        <taxon>Eukaryota</taxon>
        <taxon>Viridiplantae</taxon>
        <taxon>Streptophyta</taxon>
        <taxon>Embryophyta</taxon>
        <taxon>Tracheophyta</taxon>
        <taxon>Spermatophyta</taxon>
        <taxon>Magnoliopsida</taxon>
        <taxon>eudicotyledons</taxon>
        <taxon>Gunneridae</taxon>
        <taxon>Pentapetalae</taxon>
        <taxon>asterids</taxon>
        <taxon>campanulids</taxon>
        <taxon>Asterales</taxon>
        <taxon>Asteraceae</taxon>
        <taxon>Asteroideae</taxon>
        <taxon>Anthemideae</taxon>
        <taxon>Anthemidinae</taxon>
        <taxon>Tanacetum</taxon>
    </lineage>
</organism>
<feature type="compositionally biased region" description="Basic and acidic residues" evidence="1">
    <location>
        <begin position="1"/>
        <end position="17"/>
    </location>
</feature>
<dbReference type="EMBL" id="BQNB010010579">
    <property type="protein sequence ID" value="GJS79186.1"/>
    <property type="molecule type" value="Genomic_DNA"/>
</dbReference>
<sequence length="118" mass="13764">MIKEFQSVKRKTSKYDNWESQGKRQGSGFNKSTNTPVSKSLYVLKEDNGNSIDDLVDDTRKKVEVPPKKTDIRSSRKAERSIAFSQEMKFHYFERDVLEFADRVVEEAEHENVHNKHG</sequence>
<dbReference type="Proteomes" id="UP001151760">
    <property type="component" value="Unassembled WGS sequence"/>
</dbReference>